<dbReference type="InterPro" id="IPR005829">
    <property type="entry name" value="Sugar_transporter_CS"/>
</dbReference>
<keyword evidence="4 6" id="KW-1133">Transmembrane helix</keyword>
<dbReference type="Proteomes" id="UP000199297">
    <property type="component" value="Unassembled WGS sequence"/>
</dbReference>
<dbReference type="SUPFAM" id="SSF103473">
    <property type="entry name" value="MFS general substrate transporter"/>
    <property type="match status" value="1"/>
</dbReference>
<dbReference type="NCBIfam" id="NF002982">
    <property type="entry name" value="PRK03699.1"/>
    <property type="match status" value="1"/>
</dbReference>
<evidence type="ECO:0000259" key="7">
    <source>
        <dbReference type="PROSITE" id="PS50850"/>
    </source>
</evidence>
<evidence type="ECO:0000256" key="1">
    <source>
        <dbReference type="ARBA" id="ARBA00004429"/>
    </source>
</evidence>
<feature type="transmembrane region" description="Helical" evidence="6">
    <location>
        <begin position="355"/>
        <end position="376"/>
    </location>
</feature>
<dbReference type="Pfam" id="PF07690">
    <property type="entry name" value="MFS_1"/>
    <property type="match status" value="1"/>
</dbReference>
<dbReference type="InterPro" id="IPR011701">
    <property type="entry name" value="MFS"/>
</dbReference>
<gene>
    <name evidence="8" type="ORF">SAMN05216262_10577</name>
</gene>
<proteinExistence type="predicted"/>
<dbReference type="OrthoDB" id="6638029at2"/>
<dbReference type="PROSITE" id="PS50850">
    <property type="entry name" value="MFS"/>
    <property type="match status" value="1"/>
</dbReference>
<dbReference type="Gene3D" id="1.20.1250.20">
    <property type="entry name" value="MFS general substrate transporter like domains"/>
    <property type="match status" value="2"/>
</dbReference>
<keyword evidence="5 6" id="KW-0472">Membrane</keyword>
<dbReference type="PANTHER" id="PTHR43702">
    <property type="entry name" value="L-FUCOSE-PROTON SYMPORTER"/>
    <property type="match status" value="1"/>
</dbReference>
<accession>A0A1H7M3T8</accession>
<sequence>MSVNKISLTVISLLISFTLSGFGTQIGLLIKPMSEQFGVALTSASSQFSWYLGGILVGNILSLAIFRYFKVKLVVISCYLMVFLLALWMHFVPDFTTLPLLLSIMGVACGLGVCASSTILTEIWSAKKRGSLLVSQDALYNSAGMIFPFITAYLLANNFSWSIGYLVVASATLLIVILALFTRFDFDTNTQATEDKNTEWHIGLTVAGISLFFAIICSLTPIIWLPNYLVEKFAISENMAAEIIPKVFLAALIGSILSAFIVAKIKVQTFLIFVVMLGCGSLLTFTAIESLASISYIAYAFGLAIAALYHSFMAWGLSYIKKPNYRHVTFMYLCGGIGGTLAPYMSSLLVEKNSITAVFIGCAILYGIILFMILALKFKQRNNGVIENAIA</sequence>
<feature type="transmembrane region" description="Helical" evidence="6">
    <location>
        <begin position="73"/>
        <end position="92"/>
    </location>
</feature>
<feature type="transmembrane region" description="Helical" evidence="6">
    <location>
        <begin position="202"/>
        <end position="223"/>
    </location>
</feature>
<evidence type="ECO:0000256" key="2">
    <source>
        <dbReference type="ARBA" id="ARBA00022475"/>
    </source>
</evidence>
<organism evidence="8 9">
    <name type="scientific">Colwellia chukchiensis</name>
    <dbReference type="NCBI Taxonomy" id="641665"/>
    <lineage>
        <taxon>Bacteria</taxon>
        <taxon>Pseudomonadati</taxon>
        <taxon>Pseudomonadota</taxon>
        <taxon>Gammaproteobacteria</taxon>
        <taxon>Alteromonadales</taxon>
        <taxon>Colwelliaceae</taxon>
        <taxon>Colwellia</taxon>
    </lineage>
</organism>
<dbReference type="GO" id="GO:0005886">
    <property type="term" value="C:plasma membrane"/>
    <property type="evidence" value="ECO:0007669"/>
    <property type="project" value="UniProtKB-SubCell"/>
</dbReference>
<feature type="transmembrane region" description="Helical" evidence="6">
    <location>
        <begin position="243"/>
        <end position="263"/>
    </location>
</feature>
<dbReference type="AlphaFoldDB" id="A0A1H7M3T8"/>
<keyword evidence="3 6" id="KW-0812">Transmembrane</keyword>
<dbReference type="InterPro" id="IPR050375">
    <property type="entry name" value="MFS_TsgA-like"/>
</dbReference>
<dbReference type="PANTHER" id="PTHR43702:SF3">
    <property type="entry name" value="PROTEIN TSGA"/>
    <property type="match status" value="1"/>
</dbReference>
<feature type="domain" description="Major facilitator superfamily (MFS) profile" evidence="7">
    <location>
        <begin position="1"/>
        <end position="379"/>
    </location>
</feature>
<feature type="transmembrane region" description="Helical" evidence="6">
    <location>
        <begin position="294"/>
        <end position="317"/>
    </location>
</feature>
<dbReference type="RefSeq" id="WP_085284614.1">
    <property type="nucleotide sequence ID" value="NZ_FOBI01000005.1"/>
</dbReference>
<dbReference type="InterPro" id="IPR036259">
    <property type="entry name" value="MFS_trans_sf"/>
</dbReference>
<dbReference type="EMBL" id="FOBI01000005">
    <property type="protein sequence ID" value="SEL05772.1"/>
    <property type="molecule type" value="Genomic_DNA"/>
</dbReference>
<feature type="transmembrane region" description="Helical" evidence="6">
    <location>
        <begin position="47"/>
        <end position="66"/>
    </location>
</feature>
<dbReference type="PROSITE" id="PS00217">
    <property type="entry name" value="SUGAR_TRANSPORT_2"/>
    <property type="match status" value="1"/>
</dbReference>
<dbReference type="STRING" id="641665.GCA_002104455_03099"/>
<keyword evidence="2" id="KW-1003">Cell membrane</keyword>
<feature type="transmembrane region" description="Helical" evidence="6">
    <location>
        <begin position="270"/>
        <end position="288"/>
    </location>
</feature>
<evidence type="ECO:0000313" key="8">
    <source>
        <dbReference type="EMBL" id="SEL05772.1"/>
    </source>
</evidence>
<feature type="transmembrane region" description="Helical" evidence="6">
    <location>
        <begin position="98"/>
        <end position="126"/>
    </location>
</feature>
<feature type="transmembrane region" description="Helical" evidence="6">
    <location>
        <begin position="138"/>
        <end position="156"/>
    </location>
</feature>
<name>A0A1H7M3T8_9GAMM</name>
<reference evidence="9" key="1">
    <citation type="submission" date="2016-10" db="EMBL/GenBank/DDBJ databases">
        <authorList>
            <person name="Varghese N."/>
            <person name="Submissions S."/>
        </authorList>
    </citation>
    <scope>NUCLEOTIDE SEQUENCE [LARGE SCALE GENOMIC DNA]</scope>
    <source>
        <strain evidence="9">CGMCC 1.9127</strain>
    </source>
</reference>
<dbReference type="InterPro" id="IPR020846">
    <property type="entry name" value="MFS_dom"/>
</dbReference>
<evidence type="ECO:0000313" key="9">
    <source>
        <dbReference type="Proteomes" id="UP000199297"/>
    </source>
</evidence>
<evidence type="ECO:0000256" key="5">
    <source>
        <dbReference type="ARBA" id="ARBA00023136"/>
    </source>
</evidence>
<feature type="transmembrane region" description="Helical" evidence="6">
    <location>
        <begin position="162"/>
        <end position="181"/>
    </location>
</feature>
<evidence type="ECO:0000256" key="4">
    <source>
        <dbReference type="ARBA" id="ARBA00022989"/>
    </source>
</evidence>
<comment type="subcellular location">
    <subcellularLocation>
        <location evidence="1">Cell inner membrane</location>
        <topology evidence="1">Multi-pass membrane protein</topology>
    </subcellularLocation>
</comment>
<protein>
    <submittedName>
        <fullName evidence="8">MFS transporter, TsgA protein</fullName>
    </submittedName>
</protein>
<evidence type="ECO:0000256" key="3">
    <source>
        <dbReference type="ARBA" id="ARBA00022692"/>
    </source>
</evidence>
<evidence type="ECO:0000256" key="6">
    <source>
        <dbReference type="SAM" id="Phobius"/>
    </source>
</evidence>
<feature type="transmembrane region" description="Helical" evidence="6">
    <location>
        <begin position="329"/>
        <end position="349"/>
    </location>
</feature>
<keyword evidence="9" id="KW-1185">Reference proteome</keyword>
<dbReference type="GO" id="GO:0022857">
    <property type="term" value="F:transmembrane transporter activity"/>
    <property type="evidence" value="ECO:0007669"/>
    <property type="project" value="InterPro"/>
</dbReference>